<gene>
    <name evidence="1" type="ORF">B0H64DRAFT_324436</name>
</gene>
<reference evidence="1" key="1">
    <citation type="journal article" date="2023" name="Mol. Phylogenet. Evol.">
        <title>Genome-scale phylogeny and comparative genomics of the fungal order Sordariales.</title>
        <authorList>
            <person name="Hensen N."/>
            <person name="Bonometti L."/>
            <person name="Westerberg I."/>
            <person name="Brannstrom I.O."/>
            <person name="Guillou S."/>
            <person name="Cros-Aarteil S."/>
            <person name="Calhoun S."/>
            <person name="Haridas S."/>
            <person name="Kuo A."/>
            <person name="Mondo S."/>
            <person name="Pangilinan J."/>
            <person name="Riley R."/>
            <person name="LaButti K."/>
            <person name="Andreopoulos B."/>
            <person name="Lipzen A."/>
            <person name="Chen C."/>
            <person name="Yan M."/>
            <person name="Daum C."/>
            <person name="Ng V."/>
            <person name="Clum A."/>
            <person name="Steindorff A."/>
            <person name="Ohm R.A."/>
            <person name="Martin F."/>
            <person name="Silar P."/>
            <person name="Natvig D.O."/>
            <person name="Lalanne C."/>
            <person name="Gautier V."/>
            <person name="Ament-Velasquez S.L."/>
            <person name="Kruys A."/>
            <person name="Hutchinson M.I."/>
            <person name="Powell A.J."/>
            <person name="Barry K."/>
            <person name="Miller A.N."/>
            <person name="Grigoriev I.V."/>
            <person name="Debuchy R."/>
            <person name="Gladieux P."/>
            <person name="Hiltunen Thoren M."/>
            <person name="Johannesson H."/>
        </authorList>
    </citation>
    <scope>NUCLEOTIDE SEQUENCE</scope>
    <source>
        <strain evidence="1">CBS 168.71</strain>
    </source>
</reference>
<dbReference type="EMBL" id="JAUEPN010000005">
    <property type="protein sequence ID" value="KAK3294952.1"/>
    <property type="molecule type" value="Genomic_DNA"/>
</dbReference>
<dbReference type="GeneID" id="87837600"/>
<protein>
    <submittedName>
        <fullName evidence="1">Glycoside hydrolase family 71 protein</fullName>
    </submittedName>
</protein>
<keyword evidence="1" id="KW-0378">Hydrolase</keyword>
<evidence type="ECO:0000313" key="1">
    <source>
        <dbReference type="EMBL" id="KAK3294952.1"/>
    </source>
</evidence>
<dbReference type="InterPro" id="IPR005197">
    <property type="entry name" value="Glyco_hydro_71"/>
</dbReference>
<sequence>MGHPFEIRDTNHRPVVPDSGRRVFAHYMVGLACDHPPECWVHDVAAAKAAGIDGFALNIGPSDHWTSIQLDHAYEAAEKCGGFSMFISFDMAAGYWSVPQVVSLISRYQTSPAQTMVDGKALVSTFEGSDWAPNWLTVRNEIAICLIPNWSSLGPHGVAHKLDLIEGAFSWDAWPKPGQSKMTTVEDLFYKDCLRGKKYMMGVSPWFYTGKFTSPSVSLFYLIAGPDLPQWNKNWYCSGESLWHDRWQQVLEVMPDFVQIITWNDFGESSYVCDSSSAQVVSGTETYVSGHCHAAFRAVLPYFITAFKSGTADIDWHGKNTAIAWYRTVPIRGQQHSATVWGQGGTVSATHGAKDVVSVMAVTKGVACITVTIGNACRVTFETTSRNPVSYFEVPYDHRITGPVSLTLNGKTAVGPEIEVWHGNGKVSDRFGK</sequence>
<dbReference type="Proteomes" id="UP001278766">
    <property type="component" value="Unassembled WGS sequence"/>
</dbReference>
<accession>A0AAE0HE92</accession>
<name>A0AAE0HE92_9PEZI</name>
<reference evidence="1" key="2">
    <citation type="submission" date="2023-06" db="EMBL/GenBank/DDBJ databases">
        <authorList>
            <consortium name="Lawrence Berkeley National Laboratory"/>
            <person name="Haridas S."/>
            <person name="Hensen N."/>
            <person name="Bonometti L."/>
            <person name="Westerberg I."/>
            <person name="Brannstrom I.O."/>
            <person name="Guillou S."/>
            <person name="Cros-Aarteil S."/>
            <person name="Calhoun S."/>
            <person name="Kuo A."/>
            <person name="Mondo S."/>
            <person name="Pangilinan J."/>
            <person name="Riley R."/>
            <person name="Labutti K."/>
            <person name="Andreopoulos B."/>
            <person name="Lipzen A."/>
            <person name="Chen C."/>
            <person name="Yanf M."/>
            <person name="Daum C."/>
            <person name="Ng V."/>
            <person name="Clum A."/>
            <person name="Steindorff A."/>
            <person name="Ohm R."/>
            <person name="Martin F."/>
            <person name="Silar P."/>
            <person name="Natvig D."/>
            <person name="Lalanne C."/>
            <person name="Gautier V."/>
            <person name="Ament-Velasquez S.L."/>
            <person name="Kruys A."/>
            <person name="Hutchinson M.I."/>
            <person name="Powell A.J."/>
            <person name="Barry K."/>
            <person name="Miller A.N."/>
            <person name="Grigoriev I.V."/>
            <person name="Debuchy R."/>
            <person name="Gladieux P."/>
            <person name="Thoren M.H."/>
            <person name="Johannesson H."/>
        </authorList>
    </citation>
    <scope>NUCLEOTIDE SEQUENCE</scope>
    <source>
        <strain evidence="1">CBS 168.71</strain>
    </source>
</reference>
<comment type="caution">
    <text evidence="1">The sequence shown here is derived from an EMBL/GenBank/DDBJ whole genome shotgun (WGS) entry which is preliminary data.</text>
</comment>
<dbReference type="Pfam" id="PF03659">
    <property type="entry name" value="Glyco_hydro_71"/>
    <property type="match status" value="1"/>
</dbReference>
<dbReference type="RefSeq" id="XP_062658466.1">
    <property type="nucleotide sequence ID" value="XM_062800652.1"/>
</dbReference>
<dbReference type="CDD" id="cd11577">
    <property type="entry name" value="GH71"/>
    <property type="match status" value="1"/>
</dbReference>
<dbReference type="Gene3D" id="3.20.20.80">
    <property type="entry name" value="Glycosidases"/>
    <property type="match status" value="1"/>
</dbReference>
<keyword evidence="2" id="KW-1185">Reference proteome</keyword>
<evidence type="ECO:0000313" key="2">
    <source>
        <dbReference type="Proteomes" id="UP001278766"/>
    </source>
</evidence>
<dbReference type="GO" id="GO:0051118">
    <property type="term" value="F:glucan endo-1,3-alpha-glucosidase activity"/>
    <property type="evidence" value="ECO:0007669"/>
    <property type="project" value="InterPro"/>
</dbReference>
<dbReference type="AlphaFoldDB" id="A0AAE0HE92"/>
<proteinExistence type="predicted"/>
<organism evidence="1 2">
    <name type="scientific">Chaetomium fimeti</name>
    <dbReference type="NCBI Taxonomy" id="1854472"/>
    <lineage>
        <taxon>Eukaryota</taxon>
        <taxon>Fungi</taxon>
        <taxon>Dikarya</taxon>
        <taxon>Ascomycota</taxon>
        <taxon>Pezizomycotina</taxon>
        <taxon>Sordariomycetes</taxon>
        <taxon>Sordariomycetidae</taxon>
        <taxon>Sordariales</taxon>
        <taxon>Chaetomiaceae</taxon>
        <taxon>Chaetomium</taxon>
    </lineage>
</organism>